<feature type="region of interest" description="Disordered" evidence="1">
    <location>
        <begin position="31"/>
        <end position="52"/>
    </location>
</feature>
<organism evidence="2 3">
    <name type="scientific">Arthrobotrys conoides</name>
    <dbReference type="NCBI Taxonomy" id="74498"/>
    <lineage>
        <taxon>Eukaryota</taxon>
        <taxon>Fungi</taxon>
        <taxon>Dikarya</taxon>
        <taxon>Ascomycota</taxon>
        <taxon>Pezizomycotina</taxon>
        <taxon>Orbiliomycetes</taxon>
        <taxon>Orbiliales</taxon>
        <taxon>Orbiliaceae</taxon>
        <taxon>Arthrobotrys</taxon>
    </lineage>
</organism>
<protein>
    <submittedName>
        <fullName evidence="2">Uncharacterized protein</fullName>
    </submittedName>
</protein>
<dbReference type="AlphaFoldDB" id="A0AAN8RTB7"/>
<proteinExistence type="predicted"/>
<dbReference type="Proteomes" id="UP001307849">
    <property type="component" value="Unassembled WGS sequence"/>
</dbReference>
<dbReference type="EMBL" id="JAVHJM010000015">
    <property type="protein sequence ID" value="KAK6497272.1"/>
    <property type="molecule type" value="Genomic_DNA"/>
</dbReference>
<keyword evidence="3" id="KW-1185">Reference proteome</keyword>
<evidence type="ECO:0000313" key="3">
    <source>
        <dbReference type="Proteomes" id="UP001307849"/>
    </source>
</evidence>
<gene>
    <name evidence="2" type="ORF">TWF506_004745</name>
</gene>
<evidence type="ECO:0000313" key="2">
    <source>
        <dbReference type="EMBL" id="KAK6497272.1"/>
    </source>
</evidence>
<accession>A0AAN8RTB7</accession>
<comment type="caution">
    <text evidence="2">The sequence shown here is derived from an EMBL/GenBank/DDBJ whole genome shotgun (WGS) entry which is preliminary data.</text>
</comment>
<evidence type="ECO:0000256" key="1">
    <source>
        <dbReference type="SAM" id="MobiDB-lite"/>
    </source>
</evidence>
<sequence>MHGAYRKFEHHVQPEILAAELYGTELVPFPSKRSSNPKVPPPHIAIGPGGSLPMNMLLTKR</sequence>
<reference evidence="2 3" key="1">
    <citation type="submission" date="2019-10" db="EMBL/GenBank/DDBJ databases">
        <authorList>
            <person name="Palmer J.M."/>
        </authorList>
    </citation>
    <scope>NUCLEOTIDE SEQUENCE [LARGE SCALE GENOMIC DNA]</scope>
    <source>
        <strain evidence="2 3">TWF506</strain>
    </source>
</reference>
<name>A0AAN8RTB7_9PEZI</name>